<keyword evidence="3" id="KW-0812">Transmembrane</keyword>
<evidence type="ECO:0000259" key="4">
    <source>
        <dbReference type="Pfam" id="PF07732"/>
    </source>
</evidence>
<dbReference type="AlphaFoldDB" id="A0AAF0DG80"/>
<dbReference type="SUPFAM" id="SSF49503">
    <property type="entry name" value="Cupredoxins"/>
    <property type="match status" value="1"/>
</dbReference>
<feature type="transmembrane region" description="Helical" evidence="3">
    <location>
        <begin position="37"/>
        <end position="60"/>
    </location>
</feature>
<evidence type="ECO:0000256" key="1">
    <source>
        <dbReference type="ARBA" id="ARBA00010609"/>
    </source>
</evidence>
<dbReference type="Proteomes" id="UP001219355">
    <property type="component" value="Chromosome 2"/>
</dbReference>
<dbReference type="InterPro" id="IPR008972">
    <property type="entry name" value="Cupredoxin"/>
</dbReference>
<gene>
    <name evidence="5" type="ORF">PRK78_003056</name>
</gene>
<organism evidence="5 6">
    <name type="scientific">Emydomyces testavorans</name>
    <dbReference type="NCBI Taxonomy" id="2070801"/>
    <lineage>
        <taxon>Eukaryota</taxon>
        <taxon>Fungi</taxon>
        <taxon>Dikarya</taxon>
        <taxon>Ascomycota</taxon>
        <taxon>Pezizomycotina</taxon>
        <taxon>Eurotiomycetes</taxon>
        <taxon>Eurotiomycetidae</taxon>
        <taxon>Onygenales</taxon>
        <taxon>Nannizziopsiaceae</taxon>
        <taxon>Emydomyces</taxon>
    </lineage>
</organism>
<feature type="region of interest" description="Disordered" evidence="2">
    <location>
        <begin position="1"/>
        <end position="32"/>
    </location>
</feature>
<feature type="compositionally biased region" description="Basic and acidic residues" evidence="2">
    <location>
        <begin position="1"/>
        <end position="21"/>
    </location>
</feature>
<protein>
    <recommendedName>
        <fullName evidence="4">Plastocyanin-like domain-containing protein</fullName>
    </recommendedName>
</protein>
<comment type="similarity">
    <text evidence="1">Belongs to the multicopper oxidase family.</text>
</comment>
<dbReference type="InterPro" id="IPR011707">
    <property type="entry name" value="Cu-oxidase-like_N"/>
</dbReference>
<evidence type="ECO:0000313" key="5">
    <source>
        <dbReference type="EMBL" id="WEW57589.1"/>
    </source>
</evidence>
<evidence type="ECO:0000256" key="3">
    <source>
        <dbReference type="SAM" id="Phobius"/>
    </source>
</evidence>
<feature type="domain" description="Plastocyanin-like" evidence="4">
    <location>
        <begin position="147"/>
        <end position="192"/>
    </location>
</feature>
<dbReference type="Pfam" id="PF07732">
    <property type="entry name" value="Cu-oxidase_3"/>
    <property type="match status" value="1"/>
</dbReference>
<accession>A0AAF0DG80</accession>
<evidence type="ECO:0000256" key="2">
    <source>
        <dbReference type="SAM" id="MobiDB-lite"/>
    </source>
</evidence>
<evidence type="ECO:0000313" key="6">
    <source>
        <dbReference type="Proteomes" id="UP001219355"/>
    </source>
</evidence>
<keyword evidence="3" id="KW-1133">Transmembrane helix</keyword>
<dbReference type="Gene3D" id="2.60.40.420">
    <property type="entry name" value="Cupredoxins - blue copper proteins"/>
    <property type="match status" value="1"/>
</dbReference>
<dbReference type="EMBL" id="CP120628">
    <property type="protein sequence ID" value="WEW57589.1"/>
    <property type="molecule type" value="Genomic_DNA"/>
</dbReference>
<proteinExistence type="inferred from homology"/>
<name>A0AAF0DG80_9EURO</name>
<dbReference type="GO" id="GO:0005507">
    <property type="term" value="F:copper ion binding"/>
    <property type="evidence" value="ECO:0007669"/>
    <property type="project" value="InterPro"/>
</dbReference>
<keyword evidence="3" id="KW-0472">Membrane</keyword>
<keyword evidence="6" id="KW-1185">Reference proteome</keyword>
<reference evidence="5" key="1">
    <citation type="submission" date="2023-03" db="EMBL/GenBank/DDBJ databases">
        <title>Emydomyces testavorans Genome Sequence.</title>
        <authorList>
            <person name="Hoyer L."/>
        </authorList>
    </citation>
    <scope>NUCLEOTIDE SEQUENCE</scope>
    <source>
        <strain evidence="5">16-2883</strain>
    </source>
</reference>
<sequence length="207" mass="23286">MERPASRRRHQPSETEETKDGDAEEEEKKKKKKKTSVSLLPTILYAAILVLFLRLLGFHLSPLLSDNNKHSSPSPLSPLSPLGFELHPQEHIYRPPATIRLNWTITSAYRRPDGVKKRVYLINGELLLYQFLSCDRSNTLTVDVYTTGAFPGPTVETRPGDRLLINVTNELQHEGVSLHWHGLHMRGEPSLDPLSPFASSTTAMALV</sequence>